<keyword evidence="3" id="KW-1185">Reference proteome</keyword>
<keyword evidence="1" id="KW-1133">Transmembrane helix</keyword>
<dbReference type="Proteomes" id="UP000001062">
    <property type="component" value="Chromosome"/>
</dbReference>
<gene>
    <name evidence="2" type="ordered locus">Marme_3586</name>
</gene>
<dbReference type="STRING" id="717774.Marme_3586"/>
<reference evidence="2 3" key="1">
    <citation type="journal article" date="2012" name="Stand. Genomic Sci.">
        <title>Complete genome sequence of the melanogenic marine bacterium Marinomonas mediterranea type strain (MMB-1(T)).</title>
        <authorList>
            <person name="Lucas-Elio P."/>
            <person name="Goodwin L."/>
            <person name="Woyke T."/>
            <person name="Pitluck S."/>
            <person name="Nolan M."/>
            <person name="Kyrpides N.C."/>
            <person name="Detter J.C."/>
            <person name="Copeland A."/>
            <person name="Teshima H."/>
            <person name="Bruce D."/>
            <person name="Detter C."/>
            <person name="Tapia R."/>
            <person name="Han S."/>
            <person name="Land M.L."/>
            <person name="Ivanova N."/>
            <person name="Mikhailova N."/>
            <person name="Johnston A.W."/>
            <person name="Sanchez-Amat A."/>
        </authorList>
    </citation>
    <scope>NUCLEOTIDE SEQUENCE [LARGE SCALE GENOMIC DNA]</scope>
    <source>
        <strain evidence="3">ATCC 700492 / JCM 21426 / NBRC 103028 / MMB-1</strain>
    </source>
</reference>
<dbReference type="eggNOG" id="ENOG502ZJ5W">
    <property type="taxonomic scope" value="Bacteria"/>
</dbReference>
<dbReference type="RefSeq" id="WP_013662701.1">
    <property type="nucleotide sequence ID" value="NC_015276.1"/>
</dbReference>
<dbReference type="AlphaFoldDB" id="F2JV41"/>
<dbReference type="EMBL" id="CP002583">
    <property type="protein sequence ID" value="ADZ92799.1"/>
    <property type="molecule type" value="Genomic_DNA"/>
</dbReference>
<dbReference type="KEGG" id="mme:Marme_3586"/>
<keyword evidence="1" id="KW-0812">Transmembrane</keyword>
<dbReference type="HOGENOM" id="CLU_2302508_0_0_6"/>
<dbReference type="PATRIC" id="fig|717774.3.peg.3694"/>
<evidence type="ECO:0008006" key="4">
    <source>
        <dbReference type="Google" id="ProtNLM"/>
    </source>
</evidence>
<proteinExistence type="predicted"/>
<evidence type="ECO:0000313" key="2">
    <source>
        <dbReference type="EMBL" id="ADZ92799.1"/>
    </source>
</evidence>
<protein>
    <recommendedName>
        <fullName evidence="4">Cxxc_20_cxxc protein</fullName>
    </recommendedName>
</protein>
<feature type="transmembrane region" description="Helical" evidence="1">
    <location>
        <begin position="39"/>
        <end position="59"/>
    </location>
</feature>
<keyword evidence="1" id="KW-0472">Membrane</keyword>
<accession>F2JV41</accession>
<name>F2JV41_MARM1</name>
<evidence type="ECO:0000313" key="3">
    <source>
        <dbReference type="Proteomes" id="UP000001062"/>
    </source>
</evidence>
<dbReference type="OrthoDB" id="6292147at2"/>
<feature type="transmembrane region" description="Helical" evidence="1">
    <location>
        <begin position="65"/>
        <end position="84"/>
    </location>
</feature>
<sequence>MSKCGSCQTPVSIKTVFSALTPFSLRCSQCKEPIKVDSITGGIAAVIILVAVLAVFVTQRGADNFWVGILLPTLIGAELLYFILIRAGLVRIKKTTENTN</sequence>
<evidence type="ECO:0000256" key="1">
    <source>
        <dbReference type="SAM" id="Phobius"/>
    </source>
</evidence>
<organism evidence="2 3">
    <name type="scientific">Marinomonas mediterranea (strain ATCC 700492 / JCM 21426 / NBRC 103028 / MMB-1)</name>
    <dbReference type="NCBI Taxonomy" id="717774"/>
    <lineage>
        <taxon>Bacteria</taxon>
        <taxon>Pseudomonadati</taxon>
        <taxon>Pseudomonadota</taxon>
        <taxon>Gammaproteobacteria</taxon>
        <taxon>Oceanospirillales</taxon>
        <taxon>Oceanospirillaceae</taxon>
        <taxon>Marinomonas</taxon>
    </lineage>
</organism>